<evidence type="ECO:0000256" key="4">
    <source>
        <dbReference type="ARBA" id="ARBA00022989"/>
    </source>
</evidence>
<evidence type="ECO:0000256" key="8">
    <source>
        <dbReference type="ARBA" id="ARBA00023319"/>
    </source>
</evidence>
<comment type="subcellular location">
    <subcellularLocation>
        <location evidence="1">Membrane</location>
        <topology evidence="1">Single-pass type I membrane protein</topology>
    </subcellularLocation>
</comment>
<keyword evidence="3 10" id="KW-0732">Signal</keyword>
<dbReference type="GO" id="GO:0042129">
    <property type="term" value="P:regulation of T cell proliferation"/>
    <property type="evidence" value="ECO:0007669"/>
    <property type="project" value="InterPro"/>
</dbReference>
<evidence type="ECO:0000256" key="5">
    <source>
        <dbReference type="ARBA" id="ARBA00023136"/>
    </source>
</evidence>
<keyword evidence="6" id="KW-1015">Disulfide bond</keyword>
<keyword evidence="8" id="KW-0393">Immunoglobulin domain</keyword>
<dbReference type="InterPro" id="IPR040216">
    <property type="entry name" value="CTLA4/CD28"/>
</dbReference>
<feature type="transmembrane region" description="Helical" evidence="9">
    <location>
        <begin position="85"/>
        <end position="110"/>
    </location>
</feature>
<dbReference type="AlphaFoldDB" id="A0AAW1C8T2"/>
<keyword evidence="4 9" id="KW-1133">Transmembrane helix</keyword>
<keyword evidence="12" id="KW-1185">Reference proteome</keyword>
<evidence type="ECO:0000313" key="11">
    <source>
        <dbReference type="EMBL" id="KAK9410889.1"/>
    </source>
</evidence>
<evidence type="ECO:0000256" key="1">
    <source>
        <dbReference type="ARBA" id="ARBA00004479"/>
    </source>
</evidence>
<organism evidence="11 12">
    <name type="scientific">Crotalus adamanteus</name>
    <name type="common">Eastern diamondback rattlesnake</name>
    <dbReference type="NCBI Taxonomy" id="8729"/>
    <lineage>
        <taxon>Eukaryota</taxon>
        <taxon>Metazoa</taxon>
        <taxon>Chordata</taxon>
        <taxon>Craniata</taxon>
        <taxon>Vertebrata</taxon>
        <taxon>Euteleostomi</taxon>
        <taxon>Lepidosauria</taxon>
        <taxon>Squamata</taxon>
        <taxon>Bifurcata</taxon>
        <taxon>Unidentata</taxon>
        <taxon>Episquamata</taxon>
        <taxon>Toxicofera</taxon>
        <taxon>Serpentes</taxon>
        <taxon>Colubroidea</taxon>
        <taxon>Viperidae</taxon>
        <taxon>Crotalinae</taxon>
        <taxon>Crotalus</taxon>
    </lineage>
</organism>
<evidence type="ECO:0000256" key="10">
    <source>
        <dbReference type="SAM" id="SignalP"/>
    </source>
</evidence>
<protein>
    <submittedName>
        <fullName evidence="11">Cytotoxic T-lymphocyte protein 4-like</fullName>
    </submittedName>
</protein>
<keyword evidence="7" id="KW-0325">Glycoprotein</keyword>
<evidence type="ECO:0000256" key="2">
    <source>
        <dbReference type="ARBA" id="ARBA00022692"/>
    </source>
</evidence>
<dbReference type="GO" id="GO:0009897">
    <property type="term" value="C:external side of plasma membrane"/>
    <property type="evidence" value="ECO:0007669"/>
    <property type="project" value="TreeGrafter"/>
</dbReference>
<dbReference type="GO" id="GO:0050853">
    <property type="term" value="P:B cell receptor signaling pathway"/>
    <property type="evidence" value="ECO:0007669"/>
    <property type="project" value="TreeGrafter"/>
</dbReference>
<feature type="chain" id="PRO_5043665342" evidence="10">
    <location>
        <begin position="17"/>
        <end position="130"/>
    </location>
</feature>
<name>A0AAW1C8T2_CROAD</name>
<dbReference type="GO" id="GO:0050852">
    <property type="term" value="P:T cell receptor signaling pathway"/>
    <property type="evidence" value="ECO:0007669"/>
    <property type="project" value="TreeGrafter"/>
</dbReference>
<evidence type="ECO:0000256" key="7">
    <source>
        <dbReference type="ARBA" id="ARBA00023180"/>
    </source>
</evidence>
<dbReference type="PANTHER" id="PTHR11494">
    <property type="entry name" value="CYTOTOXIC T-LYMPHOCYTE PROTEIN"/>
    <property type="match status" value="1"/>
</dbReference>
<keyword evidence="2 9" id="KW-0812">Transmembrane</keyword>
<dbReference type="GO" id="GO:0045590">
    <property type="term" value="P:negative regulation of regulatory T cell differentiation"/>
    <property type="evidence" value="ECO:0007669"/>
    <property type="project" value="TreeGrafter"/>
</dbReference>
<evidence type="ECO:0000313" key="12">
    <source>
        <dbReference type="Proteomes" id="UP001474421"/>
    </source>
</evidence>
<evidence type="ECO:0000256" key="3">
    <source>
        <dbReference type="ARBA" id="ARBA00022729"/>
    </source>
</evidence>
<evidence type="ECO:0000256" key="9">
    <source>
        <dbReference type="SAM" id="Phobius"/>
    </source>
</evidence>
<dbReference type="Proteomes" id="UP001474421">
    <property type="component" value="Unassembled WGS sequence"/>
</dbReference>
<comment type="caution">
    <text evidence="11">The sequence shown here is derived from an EMBL/GenBank/DDBJ whole genome shotgun (WGS) entry which is preliminary data.</text>
</comment>
<evidence type="ECO:0000256" key="6">
    <source>
        <dbReference type="ARBA" id="ARBA00023157"/>
    </source>
</evidence>
<feature type="signal peptide" evidence="10">
    <location>
        <begin position="1"/>
        <end position="16"/>
    </location>
</feature>
<proteinExistence type="predicted"/>
<gene>
    <name evidence="11" type="ORF">NXF25_002064</name>
</gene>
<dbReference type="PANTHER" id="PTHR11494:SF8">
    <property type="entry name" value="CYTOTOXIC T-LYMPHOCYTE PROTEIN 4"/>
    <property type="match status" value="1"/>
</dbReference>
<dbReference type="EMBL" id="JAOTOJ010000001">
    <property type="protein sequence ID" value="KAK9410889.1"/>
    <property type="molecule type" value="Genomic_DNA"/>
</dbReference>
<accession>A0AAW1C8T2</accession>
<reference evidence="11 12" key="1">
    <citation type="journal article" date="2024" name="Proc. Natl. Acad. Sci. U.S.A.">
        <title>The genetic regulatory architecture and epigenomic basis for age-related changes in rattlesnake venom.</title>
        <authorList>
            <person name="Hogan M.P."/>
            <person name="Holding M.L."/>
            <person name="Nystrom G.S."/>
            <person name="Colston T.J."/>
            <person name="Bartlett D.A."/>
            <person name="Mason A.J."/>
            <person name="Ellsworth S.A."/>
            <person name="Rautsaw R.M."/>
            <person name="Lawrence K.C."/>
            <person name="Strickland J.L."/>
            <person name="He B."/>
            <person name="Fraser P."/>
            <person name="Margres M.J."/>
            <person name="Gilbert D.M."/>
            <person name="Gibbs H.L."/>
            <person name="Parkinson C.L."/>
            <person name="Rokyta D.R."/>
        </authorList>
    </citation>
    <scope>NUCLEOTIDE SEQUENCE [LARGE SCALE GENOMIC DNA]</scope>
    <source>
        <strain evidence="11">DRR0105</strain>
    </source>
</reference>
<sequence length="130" mass="14692">MISFLLTLVVYNIASGFTKVMEVTQPAFMVVKRPEAAHFECKIKNIGNAEDLKIERISPPPYYPVEGKGTQLLVIDVDSCPNKHLYLWILVPLASGLLGYSILIAIFIMVDMIRKKHYFSPGAYEKMIPM</sequence>
<keyword evidence="5 9" id="KW-0472">Membrane</keyword>